<keyword evidence="2" id="KW-1185">Reference proteome</keyword>
<evidence type="ECO:0000313" key="1">
    <source>
        <dbReference type="EMBL" id="GAA0571328.1"/>
    </source>
</evidence>
<gene>
    <name evidence="1" type="ORF">GCM10008942_20040</name>
</gene>
<name>A0ABN1EPR5_9PROT</name>
<accession>A0ABN1EPR5</accession>
<comment type="caution">
    <text evidence="1">The sequence shown here is derived from an EMBL/GenBank/DDBJ whole genome shotgun (WGS) entry which is preliminary data.</text>
</comment>
<dbReference type="Proteomes" id="UP001499951">
    <property type="component" value="Unassembled WGS sequence"/>
</dbReference>
<sequence length="63" mass="6786">MPKYAATPSVAGTVSQPMIRTMDGLIRMTDTESLLIRAVKRFLVNGAVRALSDVPRASSQPVL</sequence>
<evidence type="ECO:0000313" key="2">
    <source>
        <dbReference type="Proteomes" id="UP001499951"/>
    </source>
</evidence>
<protein>
    <submittedName>
        <fullName evidence="1">Uncharacterized protein</fullName>
    </submittedName>
</protein>
<proteinExistence type="predicted"/>
<organism evidence="1 2">
    <name type="scientific">Rhizomicrobium electricum</name>
    <dbReference type="NCBI Taxonomy" id="480070"/>
    <lineage>
        <taxon>Bacteria</taxon>
        <taxon>Pseudomonadati</taxon>
        <taxon>Pseudomonadota</taxon>
        <taxon>Alphaproteobacteria</taxon>
        <taxon>Micropepsales</taxon>
        <taxon>Micropepsaceae</taxon>
        <taxon>Rhizomicrobium</taxon>
    </lineage>
</organism>
<reference evidence="1 2" key="1">
    <citation type="journal article" date="2019" name="Int. J. Syst. Evol. Microbiol.">
        <title>The Global Catalogue of Microorganisms (GCM) 10K type strain sequencing project: providing services to taxonomists for standard genome sequencing and annotation.</title>
        <authorList>
            <consortium name="The Broad Institute Genomics Platform"/>
            <consortium name="The Broad Institute Genome Sequencing Center for Infectious Disease"/>
            <person name="Wu L."/>
            <person name="Ma J."/>
        </authorList>
    </citation>
    <scope>NUCLEOTIDE SEQUENCE [LARGE SCALE GENOMIC DNA]</scope>
    <source>
        <strain evidence="1 2">JCM 15089</strain>
    </source>
</reference>
<dbReference type="EMBL" id="BAAADD010000005">
    <property type="protein sequence ID" value="GAA0571328.1"/>
    <property type="molecule type" value="Genomic_DNA"/>
</dbReference>